<dbReference type="GO" id="GO:0005524">
    <property type="term" value="F:ATP binding"/>
    <property type="evidence" value="ECO:0007669"/>
    <property type="project" value="UniProtKB-UniRule"/>
</dbReference>
<keyword evidence="2 4" id="KW-0378">Hydrolase</keyword>
<dbReference type="WBParaSite" id="L893_g7537.t1">
    <property type="protein sequence ID" value="L893_g7537.t1"/>
    <property type="gene ID" value="L893_g7537"/>
</dbReference>
<dbReference type="Proteomes" id="UP000095287">
    <property type="component" value="Unplaced"/>
</dbReference>
<dbReference type="InterPro" id="IPR000629">
    <property type="entry name" value="RNA-helicase_DEAD-box_CS"/>
</dbReference>
<dbReference type="GO" id="GO:0003724">
    <property type="term" value="F:RNA helicase activity"/>
    <property type="evidence" value="ECO:0007669"/>
    <property type="project" value="UniProtKB-EC"/>
</dbReference>
<dbReference type="PANTHER" id="PTHR24031">
    <property type="entry name" value="RNA HELICASE"/>
    <property type="match status" value="1"/>
</dbReference>
<dbReference type="InterPro" id="IPR011545">
    <property type="entry name" value="DEAD/DEAH_box_helicase_dom"/>
</dbReference>
<reference evidence="7" key="1">
    <citation type="submission" date="2016-11" db="UniProtKB">
        <authorList>
            <consortium name="WormBaseParasite"/>
        </authorList>
    </citation>
    <scope>IDENTIFICATION</scope>
</reference>
<dbReference type="EC" id="3.6.4.13" evidence="4"/>
<dbReference type="InterPro" id="IPR027417">
    <property type="entry name" value="P-loop_NTPase"/>
</dbReference>
<comment type="function">
    <text evidence="4">RNA helicase.</text>
</comment>
<dbReference type="InterPro" id="IPR014001">
    <property type="entry name" value="Helicase_ATP-bd"/>
</dbReference>
<dbReference type="GO" id="GO:0016787">
    <property type="term" value="F:hydrolase activity"/>
    <property type="evidence" value="ECO:0007669"/>
    <property type="project" value="UniProtKB-KW"/>
</dbReference>
<evidence type="ECO:0000313" key="6">
    <source>
        <dbReference type="Proteomes" id="UP000095287"/>
    </source>
</evidence>
<keyword evidence="1 4" id="KW-0547">Nucleotide-binding</keyword>
<proteinExistence type="inferred from homology"/>
<comment type="similarity">
    <text evidence="4">Belongs to the DEAD box helicase family.</text>
</comment>
<comment type="domain">
    <text evidence="4">The Q motif is unique to and characteristic of the DEAD box family of RNA helicases and controls ATP binding and hydrolysis.</text>
</comment>
<keyword evidence="3 4" id="KW-0067">ATP-binding</keyword>
<evidence type="ECO:0000256" key="2">
    <source>
        <dbReference type="ARBA" id="ARBA00022801"/>
    </source>
</evidence>
<evidence type="ECO:0000256" key="4">
    <source>
        <dbReference type="RuleBase" id="RU365068"/>
    </source>
</evidence>
<name>A0A1I8ANB1_9BILA</name>
<keyword evidence="6" id="KW-1185">Reference proteome</keyword>
<keyword evidence="4" id="KW-0694">RNA-binding</keyword>
<evidence type="ECO:0000313" key="7">
    <source>
        <dbReference type="WBParaSite" id="L893_g7537.t1"/>
    </source>
</evidence>
<dbReference type="Pfam" id="PF00270">
    <property type="entry name" value="DEAD"/>
    <property type="match status" value="1"/>
</dbReference>
<dbReference type="Gene3D" id="3.40.50.300">
    <property type="entry name" value="P-loop containing nucleotide triphosphate hydrolases"/>
    <property type="match status" value="2"/>
</dbReference>
<dbReference type="PROSITE" id="PS51192">
    <property type="entry name" value="HELICASE_ATP_BIND_1"/>
    <property type="match status" value="1"/>
</dbReference>
<organism evidence="6 7">
    <name type="scientific">Steinernema glaseri</name>
    <dbReference type="NCBI Taxonomy" id="37863"/>
    <lineage>
        <taxon>Eukaryota</taxon>
        <taxon>Metazoa</taxon>
        <taxon>Ecdysozoa</taxon>
        <taxon>Nematoda</taxon>
        <taxon>Chromadorea</taxon>
        <taxon>Rhabditida</taxon>
        <taxon>Tylenchina</taxon>
        <taxon>Panagrolaimomorpha</taxon>
        <taxon>Strongyloidoidea</taxon>
        <taxon>Steinernematidae</taxon>
        <taxon>Steinernema</taxon>
    </lineage>
</organism>
<dbReference type="AlphaFoldDB" id="A0A1I8ANB1"/>
<dbReference type="PROSITE" id="PS00039">
    <property type="entry name" value="DEAD_ATP_HELICASE"/>
    <property type="match status" value="1"/>
</dbReference>
<dbReference type="SMART" id="SM00487">
    <property type="entry name" value="DEXDc"/>
    <property type="match status" value="1"/>
</dbReference>
<evidence type="ECO:0000256" key="3">
    <source>
        <dbReference type="ARBA" id="ARBA00022840"/>
    </source>
</evidence>
<sequence>WSRQDGLAALVITPTRELAFQIFQVLNKIGAEHELSACLLIGGTDVEYEKDRIGRMNIIICTPGRLLQHMDENPAFNCDHLQMLVIDEADRILDLGFKRQMNAILDNLPKERQTLLFSATQTKNVDDLARLALRDPANVSVHENASNSVPDQLTQSYFVVPDEDKINALWTFLANNKRKKTLVFVACCKQARFLTETLRHLRPGLSLMGLWGTMAQNKRLEVFAKFDQNTRGAACI</sequence>
<comment type="catalytic activity">
    <reaction evidence="4">
        <text>ATP + H2O = ADP + phosphate + H(+)</text>
        <dbReference type="Rhea" id="RHEA:13065"/>
        <dbReference type="ChEBI" id="CHEBI:15377"/>
        <dbReference type="ChEBI" id="CHEBI:15378"/>
        <dbReference type="ChEBI" id="CHEBI:30616"/>
        <dbReference type="ChEBI" id="CHEBI:43474"/>
        <dbReference type="ChEBI" id="CHEBI:456216"/>
        <dbReference type="EC" id="3.6.4.13"/>
    </reaction>
</comment>
<dbReference type="GO" id="GO:0003723">
    <property type="term" value="F:RNA binding"/>
    <property type="evidence" value="ECO:0007669"/>
    <property type="project" value="UniProtKB-UniRule"/>
</dbReference>
<accession>A0A1I8ANB1</accession>
<protein>
    <recommendedName>
        <fullName evidence="4">ATP-dependent RNA helicase</fullName>
        <ecNumber evidence="4">3.6.4.13</ecNumber>
    </recommendedName>
</protein>
<feature type="domain" description="Helicase ATP-binding" evidence="5">
    <location>
        <begin position="1"/>
        <end position="139"/>
    </location>
</feature>
<evidence type="ECO:0000256" key="1">
    <source>
        <dbReference type="ARBA" id="ARBA00022741"/>
    </source>
</evidence>
<evidence type="ECO:0000259" key="5">
    <source>
        <dbReference type="PROSITE" id="PS51192"/>
    </source>
</evidence>
<dbReference type="SUPFAM" id="SSF52540">
    <property type="entry name" value="P-loop containing nucleoside triphosphate hydrolases"/>
    <property type="match status" value="1"/>
</dbReference>
<keyword evidence="4" id="KW-0347">Helicase</keyword>